<comment type="caution">
    <text evidence="3">The sequence shown here is derived from an EMBL/GenBank/DDBJ whole genome shotgun (WGS) entry which is preliminary data.</text>
</comment>
<evidence type="ECO:0000256" key="2">
    <source>
        <dbReference type="SAM" id="Phobius"/>
    </source>
</evidence>
<evidence type="ECO:0000313" key="4">
    <source>
        <dbReference type="Proteomes" id="UP000291485"/>
    </source>
</evidence>
<keyword evidence="2" id="KW-1133">Transmembrane helix</keyword>
<gene>
    <name evidence="3" type="ORF">EZ449_02735</name>
</gene>
<evidence type="ECO:0000256" key="1">
    <source>
        <dbReference type="SAM" id="MobiDB-lite"/>
    </source>
</evidence>
<accession>A0A4R0P7H4</accession>
<organism evidence="3 4">
    <name type="scientific">Pedobacter frigidisoli</name>
    <dbReference type="NCBI Taxonomy" id="2530455"/>
    <lineage>
        <taxon>Bacteria</taxon>
        <taxon>Pseudomonadati</taxon>
        <taxon>Bacteroidota</taxon>
        <taxon>Sphingobacteriia</taxon>
        <taxon>Sphingobacteriales</taxon>
        <taxon>Sphingobacteriaceae</taxon>
        <taxon>Pedobacter</taxon>
    </lineage>
</organism>
<keyword evidence="4" id="KW-1185">Reference proteome</keyword>
<dbReference type="EMBL" id="SJSN01000001">
    <property type="protein sequence ID" value="TCD12980.1"/>
    <property type="molecule type" value="Genomic_DNA"/>
</dbReference>
<reference evidence="3 4" key="1">
    <citation type="submission" date="2019-02" db="EMBL/GenBank/DDBJ databases">
        <title>Pedobacter sp. RP-3-11 sp. nov., isolated from Arctic soil.</title>
        <authorList>
            <person name="Dahal R.H."/>
        </authorList>
    </citation>
    <scope>NUCLEOTIDE SEQUENCE [LARGE SCALE GENOMIC DNA]</scope>
    <source>
        <strain evidence="3 4">RP-3-11</strain>
    </source>
</reference>
<proteinExistence type="predicted"/>
<feature type="transmembrane region" description="Helical" evidence="2">
    <location>
        <begin position="12"/>
        <end position="31"/>
    </location>
</feature>
<keyword evidence="2" id="KW-0812">Transmembrane</keyword>
<feature type="region of interest" description="Disordered" evidence="1">
    <location>
        <begin position="60"/>
        <end position="83"/>
    </location>
</feature>
<dbReference type="RefSeq" id="WP_131556413.1">
    <property type="nucleotide sequence ID" value="NZ_SJSN01000001.1"/>
</dbReference>
<keyword evidence="2" id="KW-0472">Membrane</keyword>
<dbReference type="Proteomes" id="UP000291485">
    <property type="component" value="Unassembled WGS sequence"/>
</dbReference>
<evidence type="ECO:0000313" key="3">
    <source>
        <dbReference type="EMBL" id="TCD12980.1"/>
    </source>
</evidence>
<dbReference type="AlphaFoldDB" id="A0A4R0P7H4"/>
<name>A0A4R0P7H4_9SPHI</name>
<sequence>MYTKSFNTKKTWLGAMFSFALVAIMGLTFAFKPSDSSANNKKVQPNLYWYQISSSGTLQTQLNSTPQTKDDSMPGGSNPLTSCEDQTAADCIRGYETVQTIDDIAPAPADNDHRVRFSN</sequence>
<protein>
    <submittedName>
        <fullName evidence="3">Uncharacterized protein</fullName>
    </submittedName>
</protein>
<dbReference type="OrthoDB" id="765992at2"/>